<sequence>MSIIVVASDAAGRAPALLSARRLGGPPLGAGRPPLAAAGLALLLALAAASAGAAPTTFGTIIGNGLQCRDQIDNQYYYDYLLGAFGPAYKREGGAYWFKTDGTLWGIPISEVMVSDDSSALVFVGAVAEATPEKLEQAITEQLGVHYAKIDSSAFPVREASPAARIVYFDTKSKIYCAKFKPLPPALNGRRPGR</sequence>
<evidence type="ECO:0000313" key="2">
    <source>
        <dbReference type="Proteomes" id="UP000199470"/>
    </source>
</evidence>
<dbReference type="RefSeq" id="WP_245774155.1">
    <property type="nucleotide sequence ID" value="NZ_FOTW01000008.1"/>
</dbReference>
<dbReference type="AlphaFoldDB" id="A0A1I4KSD2"/>
<keyword evidence="2" id="KW-1185">Reference proteome</keyword>
<name>A0A1I4KSD2_9BURK</name>
<dbReference type="EMBL" id="FOTW01000008">
    <property type="protein sequence ID" value="SFL81516.1"/>
    <property type="molecule type" value="Genomic_DNA"/>
</dbReference>
<proteinExistence type="predicted"/>
<dbReference type="STRING" id="758825.SAMN02982985_01597"/>
<evidence type="ECO:0000313" key="1">
    <source>
        <dbReference type="EMBL" id="SFL81516.1"/>
    </source>
</evidence>
<gene>
    <name evidence="1" type="ORF">SAMN02982985_01597</name>
</gene>
<protein>
    <submittedName>
        <fullName evidence="1">Uncharacterized protein</fullName>
    </submittedName>
</protein>
<organism evidence="1 2">
    <name type="scientific">Rugamonas rubra</name>
    <dbReference type="NCBI Taxonomy" id="758825"/>
    <lineage>
        <taxon>Bacteria</taxon>
        <taxon>Pseudomonadati</taxon>
        <taxon>Pseudomonadota</taxon>
        <taxon>Betaproteobacteria</taxon>
        <taxon>Burkholderiales</taxon>
        <taxon>Oxalobacteraceae</taxon>
        <taxon>Telluria group</taxon>
        <taxon>Rugamonas</taxon>
    </lineage>
</organism>
<dbReference type="Proteomes" id="UP000199470">
    <property type="component" value="Unassembled WGS sequence"/>
</dbReference>
<accession>A0A1I4KSD2</accession>
<reference evidence="1 2" key="1">
    <citation type="submission" date="2016-10" db="EMBL/GenBank/DDBJ databases">
        <authorList>
            <person name="de Groot N.N."/>
        </authorList>
    </citation>
    <scope>NUCLEOTIDE SEQUENCE [LARGE SCALE GENOMIC DNA]</scope>
    <source>
        <strain evidence="1 2">ATCC 43154</strain>
    </source>
</reference>